<dbReference type="NCBIfam" id="NF006367">
    <property type="entry name" value="PRK08591.1"/>
    <property type="match status" value="1"/>
</dbReference>
<organism evidence="15 16">
    <name type="scientific">Shewanella amazonensis (strain ATCC BAA-1098 / SB2B)</name>
    <dbReference type="NCBI Taxonomy" id="326297"/>
    <lineage>
        <taxon>Bacteria</taxon>
        <taxon>Pseudomonadati</taxon>
        <taxon>Pseudomonadota</taxon>
        <taxon>Gammaproteobacteria</taxon>
        <taxon>Alteromonadales</taxon>
        <taxon>Shewanellaceae</taxon>
        <taxon>Shewanella</taxon>
    </lineage>
</organism>
<evidence type="ECO:0000259" key="13">
    <source>
        <dbReference type="PROSITE" id="PS50975"/>
    </source>
</evidence>
<dbReference type="InterPro" id="IPR016185">
    <property type="entry name" value="PreATP-grasp_dom_sf"/>
</dbReference>
<dbReference type="SUPFAM" id="SSF52440">
    <property type="entry name" value="PreATP-grasp domain"/>
    <property type="match status" value="1"/>
</dbReference>
<evidence type="ECO:0000259" key="14">
    <source>
        <dbReference type="PROSITE" id="PS50979"/>
    </source>
</evidence>
<keyword evidence="15" id="KW-0808">Transferase</keyword>
<dbReference type="PROSITE" id="PS50975">
    <property type="entry name" value="ATP_GRASP"/>
    <property type="match status" value="1"/>
</dbReference>
<accession>A1SAJ2</accession>
<dbReference type="FunFam" id="3.30.1490.20:FF:000003">
    <property type="entry name" value="acetyl-CoA carboxylase isoform X1"/>
    <property type="match status" value="1"/>
</dbReference>
<dbReference type="EC" id="6.3.4.14" evidence="4"/>
<dbReference type="HOGENOM" id="CLU_000395_3_2_6"/>
<dbReference type="KEGG" id="saz:Sama_3196"/>
<dbReference type="PANTHER" id="PTHR48095">
    <property type="entry name" value="PYRUVATE CARBOXYLASE SUBUNIT A"/>
    <property type="match status" value="1"/>
</dbReference>
<dbReference type="Pfam" id="PF02785">
    <property type="entry name" value="Biotin_carb_C"/>
    <property type="match status" value="1"/>
</dbReference>
<evidence type="ECO:0000256" key="11">
    <source>
        <dbReference type="ARBA" id="ARBA00048600"/>
    </source>
</evidence>
<protein>
    <recommendedName>
        <fullName evidence="5">Biotin carboxylase</fullName>
        <ecNumber evidence="4">6.3.4.14</ecNumber>
    </recommendedName>
    <alternativeName>
        <fullName evidence="10">Acetyl-coenzyme A carboxylase biotin carboxylase subunit A</fullName>
    </alternativeName>
</protein>
<comment type="subunit">
    <text evidence="3">Acetyl-CoA carboxylase is a heterohexamer of biotin carboxyl carrier protein, biotin carboxylase and the two subunits of carboxyl transferase in a 2:2 complex.</text>
</comment>
<evidence type="ECO:0000256" key="6">
    <source>
        <dbReference type="ARBA" id="ARBA00022598"/>
    </source>
</evidence>
<dbReference type="GO" id="GO:0004075">
    <property type="term" value="F:biotin carboxylase activity"/>
    <property type="evidence" value="ECO:0007669"/>
    <property type="project" value="UniProtKB-EC"/>
</dbReference>
<dbReference type="RefSeq" id="WP_011761303.1">
    <property type="nucleotide sequence ID" value="NC_008700.1"/>
</dbReference>
<dbReference type="Pfam" id="PF00289">
    <property type="entry name" value="Biotin_carb_N"/>
    <property type="match status" value="1"/>
</dbReference>
<feature type="domain" description="Biotin carboxylation" evidence="14">
    <location>
        <begin position="6"/>
        <end position="446"/>
    </location>
</feature>
<sequence>MPTEARFKRVLVANRGEIAVRIIRACHQLGLETVAIYSSADKGALHTLLATHCLCIGPAAAKDSYLNINAILEAAKLTAADAIHPGYGFLAERAGFARAVTEAGLVFLGPDADTIATMGDKVSAIKSIKAVGIPTLPGSDGALNDDMNAVEALATDIGYPVLIKASAGGGGRGMRRVDSADELASAIALTRSEALAAFGDNTVYLEKFLTHPRHIEFQMLADGEAALCLGERDCSAQRRHQKLIEEAPALGIAREKIREMADICEAACRRLGYRGVGTFEFLYQDGAFFFIEMNTRIQVEHTVTEMVTGLDLIAWQLKVALGHPLPPRPQVQGHAIECRINAEAPQSQLPSPGVITQLRVPGGPGVRWDSYLFPGAMVPAFYDSLIGKLICHGVTREEATARLRQALTELEIQGIAINKSLHLQLIACDAFQPWQRDIHFVDALSAPGVGQAHL</sequence>
<dbReference type="PROSITE" id="PS00866">
    <property type="entry name" value="CPSASE_1"/>
    <property type="match status" value="1"/>
</dbReference>
<dbReference type="InterPro" id="IPR011054">
    <property type="entry name" value="Rudment_hybrid_motif"/>
</dbReference>
<evidence type="ECO:0000256" key="7">
    <source>
        <dbReference type="ARBA" id="ARBA00022741"/>
    </source>
</evidence>
<feature type="domain" description="ATP-grasp" evidence="13">
    <location>
        <begin position="125"/>
        <end position="321"/>
    </location>
</feature>
<dbReference type="InterPro" id="IPR005482">
    <property type="entry name" value="Biotin_COase_C"/>
</dbReference>
<evidence type="ECO:0000256" key="5">
    <source>
        <dbReference type="ARBA" id="ARBA00017242"/>
    </source>
</evidence>
<dbReference type="GO" id="GO:0016740">
    <property type="term" value="F:transferase activity"/>
    <property type="evidence" value="ECO:0007669"/>
    <property type="project" value="UniProtKB-KW"/>
</dbReference>
<evidence type="ECO:0000313" key="15">
    <source>
        <dbReference type="EMBL" id="ABM01399.1"/>
    </source>
</evidence>
<comment type="pathway">
    <text evidence="2">Lipid metabolism; malonyl-CoA biosynthesis; malonyl-CoA from acetyl-CoA: step 1/1.</text>
</comment>
<dbReference type="PROSITE" id="PS00867">
    <property type="entry name" value="CPSASE_2"/>
    <property type="match status" value="1"/>
</dbReference>
<dbReference type="eggNOG" id="COG0439">
    <property type="taxonomic scope" value="Bacteria"/>
</dbReference>
<gene>
    <name evidence="15" type="ordered locus">Sama_3196</name>
</gene>
<evidence type="ECO:0000256" key="2">
    <source>
        <dbReference type="ARBA" id="ARBA00004956"/>
    </source>
</evidence>
<keyword evidence="7 12" id="KW-0547">Nucleotide-binding</keyword>
<evidence type="ECO:0000256" key="4">
    <source>
        <dbReference type="ARBA" id="ARBA00013263"/>
    </source>
</evidence>
<dbReference type="InterPro" id="IPR011761">
    <property type="entry name" value="ATP-grasp"/>
</dbReference>
<evidence type="ECO:0000256" key="12">
    <source>
        <dbReference type="PROSITE-ProRule" id="PRU00409"/>
    </source>
</evidence>
<dbReference type="InterPro" id="IPR005481">
    <property type="entry name" value="BC-like_N"/>
</dbReference>
<name>A1SAJ2_SHEAM</name>
<evidence type="ECO:0000256" key="9">
    <source>
        <dbReference type="ARBA" id="ARBA00023267"/>
    </source>
</evidence>
<evidence type="ECO:0000256" key="10">
    <source>
        <dbReference type="ARBA" id="ARBA00033786"/>
    </source>
</evidence>
<dbReference type="OrthoDB" id="9763189at2"/>
<dbReference type="Proteomes" id="UP000009175">
    <property type="component" value="Chromosome"/>
</dbReference>
<proteinExistence type="predicted"/>
<dbReference type="GO" id="GO:0046872">
    <property type="term" value="F:metal ion binding"/>
    <property type="evidence" value="ECO:0007669"/>
    <property type="project" value="InterPro"/>
</dbReference>
<dbReference type="SUPFAM" id="SSF51246">
    <property type="entry name" value="Rudiment single hybrid motif"/>
    <property type="match status" value="1"/>
</dbReference>
<keyword evidence="9" id="KW-0092">Biotin</keyword>
<dbReference type="Gene3D" id="3.30.470.20">
    <property type="entry name" value="ATP-grasp fold, B domain"/>
    <property type="match status" value="1"/>
</dbReference>
<evidence type="ECO:0000256" key="1">
    <source>
        <dbReference type="ARBA" id="ARBA00003761"/>
    </source>
</evidence>
<dbReference type="InterPro" id="IPR051602">
    <property type="entry name" value="ACC_Biotin_Carboxylase"/>
</dbReference>
<evidence type="ECO:0000256" key="8">
    <source>
        <dbReference type="ARBA" id="ARBA00022840"/>
    </source>
</evidence>
<dbReference type="InterPro" id="IPR011764">
    <property type="entry name" value="Biotin_carboxylation_dom"/>
</dbReference>
<dbReference type="InterPro" id="IPR005479">
    <property type="entry name" value="CPAse_ATP-bd"/>
</dbReference>
<dbReference type="SMART" id="SM00878">
    <property type="entry name" value="Biotin_carb_C"/>
    <property type="match status" value="1"/>
</dbReference>
<dbReference type="EMBL" id="CP000507">
    <property type="protein sequence ID" value="ABM01399.1"/>
    <property type="molecule type" value="Genomic_DNA"/>
</dbReference>
<reference evidence="15 16" key="1">
    <citation type="submission" date="2006-12" db="EMBL/GenBank/DDBJ databases">
        <title>Complete sequence of Shewanella amazonensis SB2B.</title>
        <authorList>
            <consortium name="US DOE Joint Genome Institute"/>
            <person name="Copeland A."/>
            <person name="Lucas S."/>
            <person name="Lapidus A."/>
            <person name="Barry K."/>
            <person name="Detter J.C."/>
            <person name="Glavina del Rio T."/>
            <person name="Hammon N."/>
            <person name="Israni S."/>
            <person name="Dalin E."/>
            <person name="Tice H."/>
            <person name="Pitluck S."/>
            <person name="Munk A.C."/>
            <person name="Brettin T."/>
            <person name="Bruce D."/>
            <person name="Han C."/>
            <person name="Tapia R."/>
            <person name="Gilna P."/>
            <person name="Schmutz J."/>
            <person name="Larimer F."/>
            <person name="Land M."/>
            <person name="Hauser L."/>
            <person name="Kyrpides N."/>
            <person name="Mikhailova N."/>
            <person name="Fredrickson J."/>
            <person name="Richardson P."/>
        </authorList>
    </citation>
    <scope>NUCLEOTIDE SEQUENCE [LARGE SCALE GENOMIC DNA]</scope>
    <source>
        <strain evidence="16">ATCC BAA-1098 / SB2B</strain>
    </source>
</reference>
<evidence type="ECO:0000256" key="3">
    <source>
        <dbReference type="ARBA" id="ARBA00011750"/>
    </source>
</evidence>
<dbReference type="GO" id="GO:0005524">
    <property type="term" value="F:ATP binding"/>
    <property type="evidence" value="ECO:0007669"/>
    <property type="project" value="UniProtKB-UniRule"/>
</dbReference>
<dbReference type="PANTHER" id="PTHR48095:SF2">
    <property type="entry name" value="BIOTIN CARBOXYLASE, CHLOROPLASTIC"/>
    <property type="match status" value="1"/>
</dbReference>
<dbReference type="FunFam" id="3.40.50.20:FF:000010">
    <property type="entry name" value="Propionyl-CoA carboxylase subunit alpha"/>
    <property type="match status" value="1"/>
</dbReference>
<dbReference type="SUPFAM" id="SSF56059">
    <property type="entry name" value="Glutathione synthetase ATP-binding domain-like"/>
    <property type="match status" value="1"/>
</dbReference>
<keyword evidence="16" id="KW-1185">Reference proteome</keyword>
<dbReference type="STRING" id="326297.Sama_3196"/>
<keyword evidence="8 12" id="KW-0067">ATP-binding</keyword>
<dbReference type="AlphaFoldDB" id="A1SAJ2"/>
<comment type="function">
    <text evidence="1">This protein is a component of the acetyl coenzyme A carboxylase complex; first, biotin carboxylase catalyzes the carboxylation of the carrier protein and then the transcarboxylase transfers the carboxyl group to form malonyl-CoA.</text>
</comment>
<dbReference type="PROSITE" id="PS50979">
    <property type="entry name" value="BC"/>
    <property type="match status" value="1"/>
</dbReference>
<comment type="catalytic activity">
    <reaction evidence="11">
        <text>N(6)-biotinyl-L-lysyl-[protein] + hydrogencarbonate + ATP = N(6)-carboxybiotinyl-L-lysyl-[protein] + ADP + phosphate + H(+)</text>
        <dbReference type="Rhea" id="RHEA:13501"/>
        <dbReference type="Rhea" id="RHEA-COMP:10505"/>
        <dbReference type="Rhea" id="RHEA-COMP:10506"/>
        <dbReference type="ChEBI" id="CHEBI:15378"/>
        <dbReference type="ChEBI" id="CHEBI:17544"/>
        <dbReference type="ChEBI" id="CHEBI:30616"/>
        <dbReference type="ChEBI" id="CHEBI:43474"/>
        <dbReference type="ChEBI" id="CHEBI:83144"/>
        <dbReference type="ChEBI" id="CHEBI:83145"/>
        <dbReference type="ChEBI" id="CHEBI:456216"/>
        <dbReference type="EC" id="6.3.4.14"/>
    </reaction>
</comment>
<keyword evidence="6 15" id="KW-0436">Ligase</keyword>
<dbReference type="Pfam" id="PF02786">
    <property type="entry name" value="CPSase_L_D2"/>
    <property type="match status" value="1"/>
</dbReference>
<evidence type="ECO:0000313" key="16">
    <source>
        <dbReference type="Proteomes" id="UP000009175"/>
    </source>
</evidence>